<sequence>MVPDDQTQPTRIYHESFREFLSDQQRSTEFHVNGKDYHPIIAKGCLELMLKKLKHNICCISDPCLLNNEVKGLSGRPKTIGRCIMLFKSSLGSSPRANLK</sequence>
<evidence type="ECO:0000313" key="2">
    <source>
        <dbReference type="Proteomes" id="UP000790377"/>
    </source>
</evidence>
<gene>
    <name evidence="1" type="ORF">BJ138DRAFT_1156116</name>
</gene>
<keyword evidence="2" id="KW-1185">Reference proteome</keyword>
<evidence type="ECO:0000313" key="1">
    <source>
        <dbReference type="EMBL" id="KAH7909066.1"/>
    </source>
</evidence>
<proteinExistence type="predicted"/>
<comment type="caution">
    <text evidence="1">The sequence shown here is derived from an EMBL/GenBank/DDBJ whole genome shotgun (WGS) entry which is preliminary data.</text>
</comment>
<reference evidence="1" key="1">
    <citation type="journal article" date="2021" name="New Phytol.">
        <title>Evolutionary innovations through gain and loss of genes in the ectomycorrhizal Boletales.</title>
        <authorList>
            <person name="Wu G."/>
            <person name="Miyauchi S."/>
            <person name="Morin E."/>
            <person name="Kuo A."/>
            <person name="Drula E."/>
            <person name="Varga T."/>
            <person name="Kohler A."/>
            <person name="Feng B."/>
            <person name="Cao Y."/>
            <person name="Lipzen A."/>
            <person name="Daum C."/>
            <person name="Hundley H."/>
            <person name="Pangilinan J."/>
            <person name="Johnson J."/>
            <person name="Barry K."/>
            <person name="LaButti K."/>
            <person name="Ng V."/>
            <person name="Ahrendt S."/>
            <person name="Min B."/>
            <person name="Choi I.G."/>
            <person name="Park H."/>
            <person name="Plett J.M."/>
            <person name="Magnuson J."/>
            <person name="Spatafora J.W."/>
            <person name="Nagy L.G."/>
            <person name="Henrissat B."/>
            <person name="Grigoriev I.V."/>
            <person name="Yang Z.L."/>
            <person name="Xu J."/>
            <person name="Martin F.M."/>
        </authorList>
    </citation>
    <scope>NUCLEOTIDE SEQUENCE</scope>
    <source>
        <strain evidence="1">ATCC 28755</strain>
    </source>
</reference>
<organism evidence="1 2">
    <name type="scientific">Hygrophoropsis aurantiaca</name>
    <dbReference type="NCBI Taxonomy" id="72124"/>
    <lineage>
        <taxon>Eukaryota</taxon>
        <taxon>Fungi</taxon>
        <taxon>Dikarya</taxon>
        <taxon>Basidiomycota</taxon>
        <taxon>Agaricomycotina</taxon>
        <taxon>Agaricomycetes</taxon>
        <taxon>Agaricomycetidae</taxon>
        <taxon>Boletales</taxon>
        <taxon>Coniophorineae</taxon>
        <taxon>Hygrophoropsidaceae</taxon>
        <taxon>Hygrophoropsis</taxon>
    </lineage>
</organism>
<protein>
    <submittedName>
        <fullName evidence="1">Uncharacterized protein</fullName>
    </submittedName>
</protein>
<accession>A0ACB8A6H7</accession>
<dbReference type="Proteomes" id="UP000790377">
    <property type="component" value="Unassembled WGS sequence"/>
</dbReference>
<dbReference type="EMBL" id="MU267780">
    <property type="protein sequence ID" value="KAH7909066.1"/>
    <property type="molecule type" value="Genomic_DNA"/>
</dbReference>
<name>A0ACB8A6H7_9AGAM</name>